<dbReference type="EMBL" id="JYON01000022">
    <property type="protein sequence ID" value="KJH70459.1"/>
    <property type="molecule type" value="Genomic_DNA"/>
</dbReference>
<keyword evidence="4" id="KW-0418">Kinase</keyword>
<feature type="domain" description="PAC" evidence="10">
    <location>
        <begin position="373"/>
        <end position="430"/>
    </location>
</feature>
<evidence type="ECO:0000256" key="1">
    <source>
        <dbReference type="ARBA" id="ARBA00022553"/>
    </source>
</evidence>
<feature type="transmembrane region" description="Helical" evidence="7">
    <location>
        <begin position="5"/>
        <end position="23"/>
    </location>
</feature>
<dbReference type="PROSITE" id="PS50113">
    <property type="entry name" value="PAC"/>
    <property type="match status" value="3"/>
</dbReference>
<dbReference type="SUPFAM" id="SSF55785">
    <property type="entry name" value="PYP-like sensor domain (PAS domain)"/>
    <property type="match status" value="5"/>
</dbReference>
<dbReference type="GO" id="GO:0000160">
    <property type="term" value="P:phosphorelay signal transduction system"/>
    <property type="evidence" value="ECO:0007669"/>
    <property type="project" value="UniProtKB-KW"/>
</dbReference>
<dbReference type="PROSITE" id="PS50112">
    <property type="entry name" value="PAS"/>
    <property type="match status" value="3"/>
</dbReference>
<protein>
    <recommendedName>
        <fullName evidence="13">Histidine kinase</fullName>
    </recommendedName>
</protein>
<dbReference type="Proteomes" id="UP000032452">
    <property type="component" value="Unassembled WGS sequence"/>
</dbReference>
<dbReference type="InterPro" id="IPR000014">
    <property type="entry name" value="PAS"/>
</dbReference>
<evidence type="ECO:0000256" key="2">
    <source>
        <dbReference type="ARBA" id="ARBA00022679"/>
    </source>
</evidence>
<dbReference type="Gene3D" id="3.30.565.10">
    <property type="entry name" value="Histidine kinase-like ATPase, C-terminal domain"/>
    <property type="match status" value="1"/>
</dbReference>
<keyword evidence="3" id="KW-0547">Nucleotide-binding</keyword>
<evidence type="ECO:0000259" key="10">
    <source>
        <dbReference type="PROSITE" id="PS50113"/>
    </source>
</evidence>
<accession>A0A0D8ZPM3</accession>
<keyword evidence="12" id="KW-1185">Reference proteome</keyword>
<feature type="domain" description="PAS" evidence="9">
    <location>
        <begin position="168"/>
        <end position="238"/>
    </location>
</feature>
<evidence type="ECO:0000259" key="9">
    <source>
        <dbReference type="PROSITE" id="PS50112"/>
    </source>
</evidence>
<reference evidence="11 12" key="1">
    <citation type="submission" date="2015-02" db="EMBL/GenBank/DDBJ databases">
        <title>Draft genome of a novel marine cyanobacterium (Chroococcales) isolated from South Atlantic Ocean.</title>
        <authorList>
            <person name="Rigonato J."/>
            <person name="Alvarenga D.O."/>
            <person name="Branco L.H."/>
            <person name="Varani A.M."/>
            <person name="Brandini F.P."/>
            <person name="Fiore M.F."/>
        </authorList>
    </citation>
    <scope>NUCLEOTIDE SEQUENCE [LARGE SCALE GENOMIC DNA]</scope>
    <source>
        <strain evidence="11 12">CENA595</strain>
    </source>
</reference>
<dbReference type="PANTHER" id="PTHR43065">
    <property type="entry name" value="SENSOR HISTIDINE KINASE"/>
    <property type="match status" value="1"/>
</dbReference>
<keyword evidence="7" id="KW-0812">Transmembrane</keyword>
<keyword evidence="7" id="KW-1133">Transmembrane helix</keyword>
<dbReference type="Pfam" id="PF00989">
    <property type="entry name" value="PAS"/>
    <property type="match status" value="1"/>
</dbReference>
<evidence type="ECO:0000256" key="7">
    <source>
        <dbReference type="SAM" id="Phobius"/>
    </source>
</evidence>
<comment type="caution">
    <text evidence="11">The sequence shown here is derived from an EMBL/GenBank/DDBJ whole genome shotgun (WGS) entry which is preliminary data.</text>
</comment>
<keyword evidence="1" id="KW-0597">Phosphoprotein</keyword>
<dbReference type="SUPFAM" id="SSF55874">
    <property type="entry name" value="ATPase domain of HSP90 chaperone/DNA topoisomerase II/histidine kinase"/>
    <property type="match status" value="1"/>
</dbReference>
<evidence type="ECO:0000259" key="8">
    <source>
        <dbReference type="PROSITE" id="PS50109"/>
    </source>
</evidence>
<dbReference type="InterPro" id="IPR001610">
    <property type="entry name" value="PAC"/>
</dbReference>
<dbReference type="InterPro" id="IPR036890">
    <property type="entry name" value="HATPase_C_sf"/>
</dbReference>
<gene>
    <name evidence="11" type="ORF">UH38_17730</name>
</gene>
<evidence type="ECO:0000256" key="6">
    <source>
        <dbReference type="ARBA" id="ARBA00023012"/>
    </source>
</evidence>
<feature type="domain" description="PAS" evidence="9">
    <location>
        <begin position="434"/>
        <end position="498"/>
    </location>
</feature>
<dbReference type="OrthoDB" id="9758522at2"/>
<keyword evidence="2" id="KW-0808">Transferase</keyword>
<dbReference type="CDD" id="cd00130">
    <property type="entry name" value="PAS"/>
    <property type="match status" value="4"/>
</dbReference>
<evidence type="ECO:0000256" key="3">
    <source>
        <dbReference type="ARBA" id="ARBA00022741"/>
    </source>
</evidence>
<dbReference type="SMART" id="SM00091">
    <property type="entry name" value="PAS"/>
    <property type="match status" value="5"/>
</dbReference>
<dbReference type="NCBIfam" id="TIGR00229">
    <property type="entry name" value="sensory_box"/>
    <property type="match status" value="5"/>
</dbReference>
<evidence type="ECO:0000256" key="5">
    <source>
        <dbReference type="ARBA" id="ARBA00022840"/>
    </source>
</evidence>
<feature type="domain" description="PAS" evidence="9">
    <location>
        <begin position="41"/>
        <end position="112"/>
    </location>
</feature>
<dbReference type="GO" id="GO:0006355">
    <property type="term" value="P:regulation of DNA-templated transcription"/>
    <property type="evidence" value="ECO:0007669"/>
    <property type="project" value="InterPro"/>
</dbReference>
<dbReference type="InterPro" id="IPR000700">
    <property type="entry name" value="PAS-assoc_C"/>
</dbReference>
<proteinExistence type="predicted"/>
<dbReference type="InterPro" id="IPR013767">
    <property type="entry name" value="PAS_fold"/>
</dbReference>
<dbReference type="PROSITE" id="PS50109">
    <property type="entry name" value="HIS_KIN"/>
    <property type="match status" value="1"/>
</dbReference>
<dbReference type="GO" id="GO:0016301">
    <property type="term" value="F:kinase activity"/>
    <property type="evidence" value="ECO:0007669"/>
    <property type="project" value="UniProtKB-KW"/>
</dbReference>
<keyword evidence="7" id="KW-0472">Membrane</keyword>
<keyword evidence="6" id="KW-0902">Two-component regulatory system</keyword>
<dbReference type="Pfam" id="PF08448">
    <property type="entry name" value="PAS_4"/>
    <property type="match status" value="3"/>
</dbReference>
<dbReference type="Pfam" id="PF07568">
    <property type="entry name" value="HisKA_2"/>
    <property type="match status" value="1"/>
</dbReference>
<dbReference type="Pfam" id="PF13426">
    <property type="entry name" value="PAS_9"/>
    <property type="match status" value="1"/>
</dbReference>
<sequence>MQNFYCGATIMFLAFLSVYFWYLTHRESDKRQQLEALLEEERKYISTILDTASALVVMLDLQGKIVEFNRACEYATGYLFDQVKGKYVWDVLTIAEERDIFQSALAAVVTERLPITLETYWMTSSGDRRSISWTNTVLEDRDGSVTHVISTGIDISDRFAVEQSLRASEKQYRAVVNNSKEVIFQLDEWGLWTFLNPAWTDITGFSIDESLGTPFHTYIHPDDCTKCLHLFQSLMQRQMESCHCEIRYMSKHSKFLWLEVYGQAILDAYGNIISISGNLNDVSDRKFAEAALQQVHEEVAQSQKMLRMVLDLVPQAIWWKDRDSKFLGCNRNFARMAGVQSPSDLIGKTDYDFWTKEEADSFRAVDARVMNQNRAEYGIIEPACLHNSTTTVWLETNKMPFHDARGQVIGTLGTTQNISDRKLAQEVMQRQLAAMEATIDGIGIVNQNGEYIYVNQAYIDIYGYDSPTELLGKTWRELYYPDEIARFENDVTAIVRQNGRWRGEAVAKRKDGSIFFEELSLSLLENGNLISICRNICDRKYMEAALRQSEARFQAFMKNSPVVAFIKDEQSRNVYVNETFERAFNIKMVDLRGKRDDEWLPKEVVKQVHEHDQIVFSTGNTLKTIETIPTPNGSSLYWLVLKFLIDDPQGQPLLGGVAIDITEHKLAEEKIKAALQEKEVLLKEVHHRVKNNLQVIDSLFRHQCRHIKNQQAIDVLKECQNRVVSMALLHEKLYQSKSLSNIEFADYVKSLVANLFSSYNIYAGENHLNIKIEKVFLEFELALNCGLIINELLTNALKYAFPSGILGEIHIEFWYSSPESYNLIIRDNGVGLPANIDLEKVKTLGLKLVRSLVRQLDGKVEITSDRGTNFKISFPAKKCDINL</sequence>
<keyword evidence="5" id="KW-0067">ATP-binding</keyword>
<dbReference type="RefSeq" id="WP_045056024.1">
    <property type="nucleotide sequence ID" value="NZ_CAWMDP010000012.1"/>
</dbReference>
<dbReference type="InterPro" id="IPR005467">
    <property type="entry name" value="His_kinase_dom"/>
</dbReference>
<evidence type="ECO:0008006" key="13">
    <source>
        <dbReference type="Google" id="ProtNLM"/>
    </source>
</evidence>
<organism evidence="11 12">
    <name type="scientific">Aliterella atlantica CENA595</name>
    <dbReference type="NCBI Taxonomy" id="1618023"/>
    <lineage>
        <taxon>Bacteria</taxon>
        <taxon>Bacillati</taxon>
        <taxon>Cyanobacteriota</taxon>
        <taxon>Cyanophyceae</taxon>
        <taxon>Chroococcidiopsidales</taxon>
        <taxon>Aliterellaceae</taxon>
        <taxon>Aliterella</taxon>
    </lineage>
</organism>
<feature type="domain" description="PAC" evidence="10">
    <location>
        <begin position="115"/>
        <end position="167"/>
    </location>
</feature>
<evidence type="ECO:0000256" key="4">
    <source>
        <dbReference type="ARBA" id="ARBA00022777"/>
    </source>
</evidence>
<feature type="domain" description="PAC" evidence="10">
    <location>
        <begin position="242"/>
        <end position="294"/>
    </location>
</feature>
<dbReference type="Pfam" id="PF02518">
    <property type="entry name" value="HATPase_c"/>
    <property type="match status" value="1"/>
</dbReference>
<dbReference type="GO" id="GO:0005524">
    <property type="term" value="F:ATP binding"/>
    <property type="evidence" value="ECO:0007669"/>
    <property type="project" value="UniProtKB-KW"/>
</dbReference>
<dbReference type="PANTHER" id="PTHR43065:SF23">
    <property type="entry name" value="SENSOR HISTIDINE KINASE PDTAS"/>
    <property type="match status" value="1"/>
</dbReference>
<dbReference type="InterPro" id="IPR011495">
    <property type="entry name" value="Sig_transdc_His_kin_sub2_dim/P"/>
</dbReference>
<evidence type="ECO:0000313" key="12">
    <source>
        <dbReference type="Proteomes" id="UP000032452"/>
    </source>
</evidence>
<feature type="domain" description="Histidine kinase" evidence="8">
    <location>
        <begin position="788"/>
        <end position="878"/>
    </location>
</feature>
<dbReference type="SMART" id="SM00387">
    <property type="entry name" value="HATPase_c"/>
    <property type="match status" value="1"/>
</dbReference>
<evidence type="ECO:0000313" key="11">
    <source>
        <dbReference type="EMBL" id="KJH70459.1"/>
    </source>
</evidence>
<dbReference type="InterPro" id="IPR003594">
    <property type="entry name" value="HATPase_dom"/>
</dbReference>
<dbReference type="InterPro" id="IPR035965">
    <property type="entry name" value="PAS-like_dom_sf"/>
</dbReference>
<dbReference type="Gene3D" id="3.30.450.20">
    <property type="entry name" value="PAS domain"/>
    <property type="match status" value="5"/>
</dbReference>
<name>A0A0D8ZPM3_9CYAN</name>
<dbReference type="SMART" id="SM00086">
    <property type="entry name" value="PAC"/>
    <property type="match status" value="4"/>
</dbReference>
<dbReference type="STRING" id="1618023.UH38_17730"/>
<dbReference type="AlphaFoldDB" id="A0A0D8ZPM3"/>
<dbReference type="InterPro" id="IPR013656">
    <property type="entry name" value="PAS_4"/>
</dbReference>